<feature type="region of interest" description="Disordered" evidence="2">
    <location>
        <begin position="9"/>
        <end position="28"/>
    </location>
</feature>
<evidence type="ECO:0000256" key="1">
    <source>
        <dbReference type="SAM" id="Coils"/>
    </source>
</evidence>
<dbReference type="EMBL" id="JARPOI010000007">
    <property type="protein sequence ID" value="KAJ9177504.1"/>
    <property type="molecule type" value="Genomic_DNA"/>
</dbReference>
<proteinExistence type="predicted"/>
<gene>
    <name evidence="3" type="ORF">P3X46_012720</name>
</gene>
<protein>
    <recommendedName>
        <fullName evidence="5">Protein SKIP34</fullName>
    </recommendedName>
</protein>
<feature type="coiled-coil region" evidence="1">
    <location>
        <begin position="30"/>
        <end position="64"/>
    </location>
</feature>
<organism evidence="3 4">
    <name type="scientific">Hevea brasiliensis</name>
    <name type="common">Para rubber tree</name>
    <name type="synonym">Siphonia brasiliensis</name>
    <dbReference type="NCBI Taxonomy" id="3981"/>
    <lineage>
        <taxon>Eukaryota</taxon>
        <taxon>Viridiplantae</taxon>
        <taxon>Streptophyta</taxon>
        <taxon>Embryophyta</taxon>
        <taxon>Tracheophyta</taxon>
        <taxon>Spermatophyta</taxon>
        <taxon>Magnoliopsida</taxon>
        <taxon>eudicotyledons</taxon>
        <taxon>Gunneridae</taxon>
        <taxon>Pentapetalae</taxon>
        <taxon>rosids</taxon>
        <taxon>fabids</taxon>
        <taxon>Malpighiales</taxon>
        <taxon>Euphorbiaceae</taxon>
        <taxon>Crotonoideae</taxon>
        <taxon>Micrandreae</taxon>
        <taxon>Hevea</taxon>
    </lineage>
</organism>
<keyword evidence="1" id="KW-0175">Coiled coil</keyword>
<sequence length="99" mass="11654">MCYCCGHQHSLSPDDLIPSRNRQSHDDTSVVDLRSRFAETEARLERVRALEAELNRRLEEMNRFVSVMEILVTYLKRRLQEQQEHVGRLSSRLDLLNSV</sequence>
<reference evidence="3" key="1">
    <citation type="journal article" date="2023" name="Plant Biotechnol. J.">
        <title>Chromosome-level wild Hevea brasiliensis genome provides new tools for genomic-assisted breeding and valuable loci to elevate rubber yield.</title>
        <authorList>
            <person name="Cheng H."/>
            <person name="Song X."/>
            <person name="Hu Y."/>
            <person name="Wu T."/>
            <person name="Yang Q."/>
            <person name="An Z."/>
            <person name="Feng S."/>
            <person name="Deng Z."/>
            <person name="Wu W."/>
            <person name="Zeng X."/>
            <person name="Tu M."/>
            <person name="Wang X."/>
            <person name="Huang H."/>
        </authorList>
    </citation>
    <scope>NUCLEOTIDE SEQUENCE</scope>
    <source>
        <strain evidence="3">MT/VB/25A 57/8</strain>
    </source>
</reference>
<name>A0ABQ9MF24_HEVBR</name>
<evidence type="ECO:0000313" key="3">
    <source>
        <dbReference type="EMBL" id="KAJ9177504.1"/>
    </source>
</evidence>
<dbReference type="Proteomes" id="UP001174677">
    <property type="component" value="Chromosome 7"/>
</dbReference>
<comment type="caution">
    <text evidence="3">The sequence shown here is derived from an EMBL/GenBank/DDBJ whole genome shotgun (WGS) entry which is preliminary data.</text>
</comment>
<evidence type="ECO:0008006" key="5">
    <source>
        <dbReference type="Google" id="ProtNLM"/>
    </source>
</evidence>
<evidence type="ECO:0000313" key="4">
    <source>
        <dbReference type="Proteomes" id="UP001174677"/>
    </source>
</evidence>
<evidence type="ECO:0000256" key="2">
    <source>
        <dbReference type="SAM" id="MobiDB-lite"/>
    </source>
</evidence>
<accession>A0ABQ9MF24</accession>
<keyword evidence="4" id="KW-1185">Reference proteome</keyword>